<feature type="domain" description="Ubiquitin-like protease family profile" evidence="6">
    <location>
        <begin position="451"/>
        <end position="613"/>
    </location>
</feature>
<protein>
    <recommendedName>
        <fullName evidence="6">Ubiquitin-like protease family profile domain-containing protein</fullName>
    </recommendedName>
</protein>
<dbReference type="EMBL" id="CAJPIZ010002812">
    <property type="protein sequence ID" value="CAG2105542.1"/>
    <property type="molecule type" value="Genomic_DNA"/>
</dbReference>
<evidence type="ECO:0000256" key="4">
    <source>
        <dbReference type="ARBA" id="ARBA00022807"/>
    </source>
</evidence>
<evidence type="ECO:0000313" key="8">
    <source>
        <dbReference type="Proteomes" id="UP000759131"/>
    </source>
</evidence>
<dbReference type="SUPFAM" id="SSF54001">
    <property type="entry name" value="Cysteine proteinases"/>
    <property type="match status" value="1"/>
</dbReference>
<keyword evidence="3" id="KW-0378">Hydrolase</keyword>
<evidence type="ECO:0000256" key="3">
    <source>
        <dbReference type="ARBA" id="ARBA00022801"/>
    </source>
</evidence>
<dbReference type="Proteomes" id="UP000759131">
    <property type="component" value="Unassembled WGS sequence"/>
</dbReference>
<dbReference type="GO" id="GO:0005634">
    <property type="term" value="C:nucleus"/>
    <property type="evidence" value="ECO:0007669"/>
    <property type="project" value="TreeGrafter"/>
</dbReference>
<dbReference type="GO" id="GO:0060255">
    <property type="term" value="P:regulation of macromolecule metabolic process"/>
    <property type="evidence" value="ECO:0007669"/>
    <property type="project" value="UniProtKB-ARBA"/>
</dbReference>
<dbReference type="PANTHER" id="PTHR12606:SF141">
    <property type="entry name" value="GH15225P-RELATED"/>
    <property type="match status" value="1"/>
</dbReference>
<sequence>MTLGLHKSHVFYANNKRESLKRPFDGMNGMTGAEDTIGSYNHFHHNNSYESLPPKRPRNTLTAEDNASAIINTQRNQTFIAKSVTIMKDFWGNLFPKNSEPRVMPSEATPHSSHQSNQLVSESNTIATDVYNRREINASDPFSTRHAFGDTCGHSSTVTSFRDNRSHKKSGRLFNSFRMNEKNQYKRLLDTHLGPKFKFQKPKKAVNRSHIVVDLTQTMASKSDYRSFQTPQTTPFSVEVLDTKAKTCLIDRIKSHGIAANPTIRLNTTNETPFGVKGYQFSYPSYSTPKSALFTKSESQKSYSFQSSQTPHPLPETSIQFNALTEQNKNLLDSKWIQDMKNSLNADTERLERDITKSEQNRDQMKAKREKDERLLSPLLLKPITRTELNPFIPYIDINTTFDSEEVEEEDEDEESAPIDMPQLTPEMDNEIDNALESGKNVLLVKHEAYGEIYGKDIVTLKGLNWLNDEIINFYMSLIVERGKNDNFRTVHAFNTFFYKKIKDNGPQSLKRWTRKLDVFANDYIFIPIHLGMHWCLAVIDLMNKRIQYYDSMGGTNMDCVQSLFEWLSCESVDKKKVSLQASEWVLEMALNIPQQMNGSDCGMFACKFAEYISRDATITFTQAHMPYFRRRMVYEILNKRFAGHLSVAKTDPNACISTFSALHDCIIKTQTFSEEVIELVLQYCLTEWCTVCALLCPVDRDYI</sequence>
<dbReference type="Gene3D" id="3.40.395.10">
    <property type="entry name" value="Adenoviral Proteinase, Chain A"/>
    <property type="match status" value="1"/>
</dbReference>
<keyword evidence="2" id="KW-0645">Protease</keyword>
<dbReference type="GO" id="GO:0080090">
    <property type="term" value="P:regulation of primary metabolic process"/>
    <property type="evidence" value="ECO:0007669"/>
    <property type="project" value="UniProtKB-ARBA"/>
</dbReference>
<feature type="region of interest" description="Disordered" evidence="5">
    <location>
        <begin position="351"/>
        <end position="370"/>
    </location>
</feature>
<organism evidence="7">
    <name type="scientific">Medioppia subpectinata</name>
    <dbReference type="NCBI Taxonomy" id="1979941"/>
    <lineage>
        <taxon>Eukaryota</taxon>
        <taxon>Metazoa</taxon>
        <taxon>Ecdysozoa</taxon>
        <taxon>Arthropoda</taxon>
        <taxon>Chelicerata</taxon>
        <taxon>Arachnida</taxon>
        <taxon>Acari</taxon>
        <taxon>Acariformes</taxon>
        <taxon>Sarcoptiformes</taxon>
        <taxon>Oribatida</taxon>
        <taxon>Brachypylina</taxon>
        <taxon>Oppioidea</taxon>
        <taxon>Oppiidae</taxon>
        <taxon>Medioppia</taxon>
    </lineage>
</organism>
<dbReference type="InterPro" id="IPR003653">
    <property type="entry name" value="Peptidase_C48_C"/>
</dbReference>
<reference evidence="7" key="1">
    <citation type="submission" date="2020-11" db="EMBL/GenBank/DDBJ databases">
        <authorList>
            <person name="Tran Van P."/>
        </authorList>
    </citation>
    <scope>NUCLEOTIDE SEQUENCE</scope>
</reference>
<dbReference type="GO" id="GO:0016926">
    <property type="term" value="P:protein desumoylation"/>
    <property type="evidence" value="ECO:0007669"/>
    <property type="project" value="TreeGrafter"/>
</dbReference>
<dbReference type="InterPro" id="IPR038765">
    <property type="entry name" value="Papain-like_cys_pep_sf"/>
</dbReference>
<keyword evidence="4" id="KW-0788">Thiol protease</keyword>
<dbReference type="FunFam" id="3.40.395.10:FF:000001">
    <property type="entry name" value="Sentrin-specific protease 1"/>
    <property type="match status" value="1"/>
</dbReference>
<dbReference type="AlphaFoldDB" id="A0A7R9KLM7"/>
<dbReference type="PANTHER" id="PTHR12606">
    <property type="entry name" value="SENTRIN/SUMO-SPECIFIC PROTEASE"/>
    <property type="match status" value="1"/>
</dbReference>
<comment type="similarity">
    <text evidence="1">Belongs to the peptidase C48 family.</text>
</comment>
<feature type="region of interest" description="Disordered" evidence="5">
    <location>
        <begin position="101"/>
        <end position="120"/>
    </location>
</feature>
<feature type="compositionally biased region" description="Polar residues" evidence="5">
    <location>
        <begin position="109"/>
        <end position="120"/>
    </location>
</feature>
<dbReference type="OrthoDB" id="6428410at2759"/>
<name>A0A7R9KLM7_9ACAR</name>
<proteinExistence type="inferred from homology"/>
<dbReference type="EMBL" id="OC857387">
    <property type="protein sequence ID" value="CAD7625112.1"/>
    <property type="molecule type" value="Genomic_DNA"/>
</dbReference>
<evidence type="ECO:0000256" key="1">
    <source>
        <dbReference type="ARBA" id="ARBA00005234"/>
    </source>
</evidence>
<dbReference type="GO" id="GO:0016929">
    <property type="term" value="F:deSUMOylase activity"/>
    <property type="evidence" value="ECO:0007669"/>
    <property type="project" value="TreeGrafter"/>
</dbReference>
<dbReference type="PROSITE" id="PS50600">
    <property type="entry name" value="ULP_PROTEASE"/>
    <property type="match status" value="1"/>
</dbReference>
<dbReference type="Pfam" id="PF02902">
    <property type="entry name" value="Peptidase_C48"/>
    <property type="match status" value="1"/>
</dbReference>
<evidence type="ECO:0000313" key="7">
    <source>
        <dbReference type="EMBL" id="CAD7625112.1"/>
    </source>
</evidence>
<dbReference type="GO" id="GO:0006508">
    <property type="term" value="P:proteolysis"/>
    <property type="evidence" value="ECO:0007669"/>
    <property type="project" value="UniProtKB-KW"/>
</dbReference>
<gene>
    <name evidence="7" type="ORF">OSB1V03_LOCUS5548</name>
</gene>
<evidence type="ECO:0000256" key="5">
    <source>
        <dbReference type="SAM" id="MobiDB-lite"/>
    </source>
</evidence>
<keyword evidence="8" id="KW-1185">Reference proteome</keyword>
<evidence type="ECO:0000256" key="2">
    <source>
        <dbReference type="ARBA" id="ARBA00022670"/>
    </source>
</evidence>
<evidence type="ECO:0000259" key="6">
    <source>
        <dbReference type="PROSITE" id="PS50600"/>
    </source>
</evidence>
<accession>A0A7R9KLM7</accession>